<keyword evidence="4" id="KW-0804">Transcription</keyword>
<organism evidence="6 7">
    <name type="scientific">Alicyclobacillus fastidiosus</name>
    <dbReference type="NCBI Taxonomy" id="392011"/>
    <lineage>
        <taxon>Bacteria</taxon>
        <taxon>Bacillati</taxon>
        <taxon>Bacillota</taxon>
        <taxon>Bacilli</taxon>
        <taxon>Bacillales</taxon>
        <taxon>Alicyclobacillaceae</taxon>
        <taxon>Alicyclobacillus</taxon>
    </lineage>
</organism>
<sequence>MEWQQLEYFQTLARLQHVTRAAETLSITQPALSKSIARLEEDIGAPLFERRGRSIKINRYGQIFLSHVDRILKEFDRANKEIHDLIHPEHGEVAIGFTHTLSGLIPDLISAFRVQFPMIRLQLNQNYSYPLLDKLFSGDLDICLIPEPAEPQIPIQWMPLWTEELYITLSADHPLAGAESIQLDEIINESFIFFKTGFTIRETTDRLFHQTGVSPNVAFEGEEVTTVAGLVAAGLGVSILPDTGLDNRKIVQIRLSEPRCQRVIGMASIEGQYESPVTSRFKKFVSEQYAPRMEKV</sequence>
<name>A0ABY6ZS79_9BACL</name>
<dbReference type="Pfam" id="PF03466">
    <property type="entry name" value="LysR_substrate"/>
    <property type="match status" value="1"/>
</dbReference>
<evidence type="ECO:0000256" key="1">
    <source>
        <dbReference type="ARBA" id="ARBA00009437"/>
    </source>
</evidence>
<dbReference type="PANTHER" id="PTHR30419:SF28">
    <property type="entry name" value="HTH-TYPE TRANSCRIPTIONAL REGULATOR BSDA"/>
    <property type="match status" value="1"/>
</dbReference>
<dbReference type="CDD" id="cd08434">
    <property type="entry name" value="PBP2_GltC_like"/>
    <property type="match status" value="1"/>
</dbReference>
<proteinExistence type="inferred from homology"/>
<dbReference type="InterPro" id="IPR000847">
    <property type="entry name" value="LysR_HTH_N"/>
</dbReference>
<evidence type="ECO:0000313" key="7">
    <source>
        <dbReference type="Proteomes" id="UP001164761"/>
    </source>
</evidence>
<dbReference type="EMBL" id="CP104068">
    <property type="protein sequence ID" value="WAH44939.1"/>
    <property type="molecule type" value="Genomic_DNA"/>
</dbReference>
<dbReference type="Proteomes" id="UP001164761">
    <property type="component" value="Plasmid unnamed1"/>
</dbReference>
<dbReference type="RefSeq" id="WP_268008807.1">
    <property type="nucleotide sequence ID" value="NZ_BSUT01000003.1"/>
</dbReference>
<keyword evidence="2" id="KW-0805">Transcription regulation</keyword>
<evidence type="ECO:0000259" key="5">
    <source>
        <dbReference type="PROSITE" id="PS50931"/>
    </source>
</evidence>
<feature type="domain" description="HTH lysR-type" evidence="5">
    <location>
        <begin position="1"/>
        <end position="58"/>
    </location>
</feature>
<accession>A0ABY6ZS79</accession>
<protein>
    <submittedName>
        <fullName evidence="6">LysR family transcriptional regulator</fullName>
    </submittedName>
</protein>
<dbReference type="PRINTS" id="PR00039">
    <property type="entry name" value="HTHLYSR"/>
</dbReference>
<geneLocation type="plasmid" evidence="6 7">
    <name>unnamed1</name>
</geneLocation>
<dbReference type="Pfam" id="PF00126">
    <property type="entry name" value="HTH_1"/>
    <property type="match status" value="1"/>
</dbReference>
<dbReference type="PANTHER" id="PTHR30419">
    <property type="entry name" value="HTH-TYPE TRANSCRIPTIONAL REGULATOR YBHD"/>
    <property type="match status" value="1"/>
</dbReference>
<dbReference type="SUPFAM" id="SSF46785">
    <property type="entry name" value="Winged helix' DNA-binding domain"/>
    <property type="match status" value="1"/>
</dbReference>
<dbReference type="InterPro" id="IPR050950">
    <property type="entry name" value="HTH-type_LysR_regulators"/>
</dbReference>
<reference evidence="6" key="1">
    <citation type="submission" date="2022-08" db="EMBL/GenBank/DDBJ databases">
        <title>Alicyclobacillus fastidiosus DSM 17978, complete genome.</title>
        <authorList>
            <person name="Wang Q."/>
            <person name="Cai R."/>
            <person name="Wang Z."/>
        </authorList>
    </citation>
    <scope>NUCLEOTIDE SEQUENCE</scope>
    <source>
        <strain evidence="6">DSM 17978</strain>
        <plasmid evidence="6">unnamed1</plasmid>
    </source>
</reference>
<dbReference type="SUPFAM" id="SSF53850">
    <property type="entry name" value="Periplasmic binding protein-like II"/>
    <property type="match status" value="1"/>
</dbReference>
<evidence type="ECO:0000256" key="4">
    <source>
        <dbReference type="ARBA" id="ARBA00023163"/>
    </source>
</evidence>
<gene>
    <name evidence="6" type="ORF">NZD89_28255</name>
</gene>
<dbReference type="Gene3D" id="1.10.10.10">
    <property type="entry name" value="Winged helix-like DNA-binding domain superfamily/Winged helix DNA-binding domain"/>
    <property type="match status" value="1"/>
</dbReference>
<dbReference type="PROSITE" id="PS50931">
    <property type="entry name" value="HTH_LYSR"/>
    <property type="match status" value="1"/>
</dbReference>
<keyword evidence="3" id="KW-0238">DNA-binding</keyword>
<dbReference type="Gene3D" id="3.40.190.290">
    <property type="match status" value="1"/>
</dbReference>
<dbReference type="InterPro" id="IPR036390">
    <property type="entry name" value="WH_DNA-bd_sf"/>
</dbReference>
<keyword evidence="7" id="KW-1185">Reference proteome</keyword>
<evidence type="ECO:0000313" key="6">
    <source>
        <dbReference type="EMBL" id="WAH44939.1"/>
    </source>
</evidence>
<evidence type="ECO:0000256" key="2">
    <source>
        <dbReference type="ARBA" id="ARBA00023015"/>
    </source>
</evidence>
<dbReference type="InterPro" id="IPR005119">
    <property type="entry name" value="LysR_subst-bd"/>
</dbReference>
<evidence type="ECO:0000256" key="3">
    <source>
        <dbReference type="ARBA" id="ARBA00023125"/>
    </source>
</evidence>
<comment type="similarity">
    <text evidence="1">Belongs to the LysR transcriptional regulatory family.</text>
</comment>
<dbReference type="InterPro" id="IPR036388">
    <property type="entry name" value="WH-like_DNA-bd_sf"/>
</dbReference>
<keyword evidence="6" id="KW-0614">Plasmid</keyword>